<evidence type="ECO:0000256" key="1">
    <source>
        <dbReference type="ARBA" id="ARBA00006285"/>
    </source>
</evidence>
<dbReference type="InterPro" id="IPR038901">
    <property type="entry name" value="HEXDC-like"/>
</dbReference>
<dbReference type="InterPro" id="IPR017853">
    <property type="entry name" value="GH"/>
</dbReference>
<evidence type="ECO:0000313" key="5">
    <source>
        <dbReference type="EMBL" id="MFB9209449.1"/>
    </source>
</evidence>
<dbReference type="Pfam" id="PF00728">
    <property type="entry name" value="Glyco_hydro_20"/>
    <property type="match status" value="1"/>
</dbReference>
<gene>
    <name evidence="5" type="ORF">ACFFV7_50270</name>
</gene>
<sequence length="590" mass="65199">MRLHLTSSGEPLPGLAEIAAEYPHRFGDGPDATRIRMVPGDAPGYAIEREEGGWRLTYDRPRDAYRALGVAMGGLSPSAGSSPFRSLALMLDVSRNAVMRPASIASYLRRCALMGIDTLWLYMEDVYELPGEPMFGYARGAYTADELRAIDDQAYRLGIEVIPCVQTLGHLEQILQWPRFWPLRDTERVLLAADDDGYALIGRMIETVSSCFRSRRVHVGMDEAHGIGSGQYRRRFGERPSFEILSAHLERVVAICEERGLRPMIWSDMYFRLGSALDHYYDPGSEIPSWVAGGIPAPVELVYWDYEHGERAFYDEWIRRHREGLGKDPVFAASGWTHHRMWAALPKALATLSAGMAAARDAGLAEVAITMWGNDGTECDLFSALPAVQSFTDLAYGGTDADLAANFAGSCDATLDGWLAAAELDLLPGSGDPVAWRGNPAKWLLWHDPVLGFLTSALPPWLAGHYDDLAVRLRKAARVRPGDARLDFPALLAEVLAAKVRLHTGDGADLPALADGVRRLRELHRRVWCGDNKPFGWDVIDRRYGGLLARLDHLAEHGSPDYERHDPYPDGGAIAQCLPYARVASASFIS</sequence>
<keyword evidence="6" id="KW-1185">Reference proteome</keyword>
<keyword evidence="2" id="KW-0378">Hydrolase</keyword>
<dbReference type="Proteomes" id="UP001589647">
    <property type="component" value="Unassembled WGS sequence"/>
</dbReference>
<comment type="similarity">
    <text evidence="1">Belongs to the glycosyl hydrolase 20 family.</text>
</comment>
<dbReference type="InterPro" id="IPR041063">
    <property type="entry name" value="Glyco_H_20C_C"/>
</dbReference>
<comment type="caution">
    <text evidence="5">The sequence shown here is derived from an EMBL/GenBank/DDBJ whole genome shotgun (WGS) entry which is preliminary data.</text>
</comment>
<dbReference type="Gene3D" id="3.20.20.80">
    <property type="entry name" value="Glycosidases"/>
    <property type="match status" value="1"/>
</dbReference>
<evidence type="ECO:0000259" key="3">
    <source>
        <dbReference type="Pfam" id="PF00728"/>
    </source>
</evidence>
<dbReference type="PANTHER" id="PTHR21040:SF8">
    <property type="entry name" value="BCDNA.GH04120"/>
    <property type="match status" value="1"/>
</dbReference>
<accession>A0ABV5IY19</accession>
<protein>
    <submittedName>
        <fullName evidence="5">Family 20 glycosylhydrolase</fullName>
    </submittedName>
</protein>
<evidence type="ECO:0000256" key="2">
    <source>
        <dbReference type="ARBA" id="ARBA00022801"/>
    </source>
</evidence>
<dbReference type="RefSeq" id="WP_189648277.1">
    <property type="nucleotide sequence ID" value="NZ_BMRC01000006.1"/>
</dbReference>
<proteinExistence type="inferred from homology"/>
<dbReference type="CDD" id="cd06565">
    <property type="entry name" value="GH20_GcnA-like"/>
    <property type="match status" value="1"/>
</dbReference>
<evidence type="ECO:0000259" key="4">
    <source>
        <dbReference type="Pfam" id="PF18088"/>
    </source>
</evidence>
<dbReference type="SUPFAM" id="SSF51445">
    <property type="entry name" value="(Trans)glycosidases"/>
    <property type="match status" value="1"/>
</dbReference>
<feature type="domain" description="Glycoside hydrolase family 20 catalytic" evidence="3">
    <location>
        <begin position="139"/>
        <end position="271"/>
    </location>
</feature>
<dbReference type="InterPro" id="IPR015883">
    <property type="entry name" value="Glyco_hydro_20_cat"/>
</dbReference>
<organism evidence="5 6">
    <name type="scientific">Nonomuraea spiralis</name>
    <dbReference type="NCBI Taxonomy" id="46182"/>
    <lineage>
        <taxon>Bacteria</taxon>
        <taxon>Bacillati</taxon>
        <taxon>Actinomycetota</taxon>
        <taxon>Actinomycetes</taxon>
        <taxon>Streptosporangiales</taxon>
        <taxon>Streptosporangiaceae</taxon>
        <taxon>Nonomuraea</taxon>
    </lineage>
</organism>
<name>A0ABV5IY19_9ACTN</name>
<reference evidence="5 6" key="1">
    <citation type="submission" date="2024-09" db="EMBL/GenBank/DDBJ databases">
        <authorList>
            <person name="Sun Q."/>
            <person name="Mori K."/>
        </authorList>
    </citation>
    <scope>NUCLEOTIDE SEQUENCE [LARGE SCALE GENOMIC DNA]</scope>
    <source>
        <strain evidence="5 6">CCM 3426</strain>
    </source>
</reference>
<dbReference type="Gene3D" id="1.20.120.670">
    <property type="entry name" value="N-acetyl-b-d-glucoasminidase"/>
    <property type="match status" value="1"/>
</dbReference>
<dbReference type="EMBL" id="JBHMEI010000104">
    <property type="protein sequence ID" value="MFB9209449.1"/>
    <property type="molecule type" value="Genomic_DNA"/>
</dbReference>
<dbReference type="Pfam" id="PF18088">
    <property type="entry name" value="Glyco_H_20C_C"/>
    <property type="match status" value="1"/>
</dbReference>
<feature type="domain" description="Glycoside Hydrolase 20C C-terminal" evidence="4">
    <location>
        <begin position="416"/>
        <end position="555"/>
    </location>
</feature>
<dbReference type="PANTHER" id="PTHR21040">
    <property type="entry name" value="BCDNA.GH04120"/>
    <property type="match status" value="1"/>
</dbReference>
<evidence type="ECO:0000313" key="6">
    <source>
        <dbReference type="Proteomes" id="UP001589647"/>
    </source>
</evidence>